<protein>
    <submittedName>
        <fullName evidence="2">Type IX secretion system membrane protein PorP/SprF</fullName>
    </submittedName>
</protein>
<proteinExistence type="predicted"/>
<name>A0A4U1GMC9_9SPHI</name>
<evidence type="ECO:0000256" key="1">
    <source>
        <dbReference type="SAM" id="SignalP"/>
    </source>
</evidence>
<evidence type="ECO:0000313" key="2">
    <source>
        <dbReference type="EMBL" id="TKC65585.1"/>
    </source>
</evidence>
<gene>
    <name evidence="2" type="ORF">FBD94_03315</name>
</gene>
<dbReference type="AlphaFoldDB" id="A0A4U1GMC9"/>
<sequence>MLINMKKKSSFIVLFSFVFMLHANAQLKPLAATFYQNQYLINPAMAGLEGGLALDLSYRKQLNSVPGALTEQALTGTYGFDKAAIGLNVYNEKAGLLRRTRVLGSYAYHLKLNEKYKLHFGLSVGVLNEKADESLIKGDATDVNVGRFNERGAVVDGDFGVAYTGHGITAQGAILNLNNFMNKDKGNQVNYATFFTALSYKFNMGKEYGDIGLEPKVGYRGIKEADGVVDTGMNVTFAQDRFNVFGLYHSSENATFGFGIKYKTLSLSGIYSSVPNAFSGYTNGDFELGLGIRL</sequence>
<dbReference type="EMBL" id="SWDX01000001">
    <property type="protein sequence ID" value="TKC65585.1"/>
    <property type="molecule type" value="Genomic_DNA"/>
</dbReference>
<feature type="chain" id="PRO_5020705035" evidence="1">
    <location>
        <begin position="26"/>
        <end position="294"/>
    </location>
</feature>
<dbReference type="Pfam" id="PF11751">
    <property type="entry name" value="PorP_SprF"/>
    <property type="match status" value="1"/>
</dbReference>
<dbReference type="Proteomes" id="UP000309594">
    <property type="component" value="Unassembled WGS sequence"/>
</dbReference>
<comment type="caution">
    <text evidence="2">The sequence shown here is derived from an EMBL/GenBank/DDBJ whole genome shotgun (WGS) entry which is preliminary data.</text>
</comment>
<evidence type="ECO:0000313" key="3">
    <source>
        <dbReference type="Proteomes" id="UP000309594"/>
    </source>
</evidence>
<dbReference type="InterPro" id="IPR019861">
    <property type="entry name" value="PorP/SprF_Bacteroidetes"/>
</dbReference>
<dbReference type="NCBIfam" id="TIGR03519">
    <property type="entry name" value="T9SS_PorP_fam"/>
    <property type="match status" value="1"/>
</dbReference>
<reference evidence="2 3" key="1">
    <citation type="submission" date="2019-04" db="EMBL/GenBank/DDBJ databases">
        <title>Pedobacter sp. RP-1-16 sp. nov., isolated from Arctic soil.</title>
        <authorList>
            <person name="Dahal R.H."/>
            <person name="Kim D.-U."/>
        </authorList>
    </citation>
    <scope>NUCLEOTIDE SEQUENCE [LARGE SCALE GENOMIC DNA]</scope>
    <source>
        <strain evidence="2 3">RP-1-16</strain>
    </source>
</reference>
<accession>A0A4U1GMC9</accession>
<organism evidence="2 3">
    <name type="scientific">Pedobacter hiemivivus</name>
    <dbReference type="NCBI Taxonomy" id="2530454"/>
    <lineage>
        <taxon>Bacteria</taxon>
        <taxon>Pseudomonadati</taxon>
        <taxon>Bacteroidota</taxon>
        <taxon>Sphingobacteriia</taxon>
        <taxon>Sphingobacteriales</taxon>
        <taxon>Sphingobacteriaceae</taxon>
        <taxon>Pedobacter</taxon>
    </lineage>
</organism>
<keyword evidence="1" id="KW-0732">Signal</keyword>
<feature type="signal peptide" evidence="1">
    <location>
        <begin position="1"/>
        <end position="25"/>
    </location>
</feature>